<organism evidence="2 3">
    <name type="scientific">Candidatus Gallimonas intestinigallinarum</name>
    <dbReference type="NCBI Taxonomy" id="2838604"/>
    <lineage>
        <taxon>Bacteria</taxon>
        <taxon>Bacillati</taxon>
        <taxon>Bacillota</taxon>
        <taxon>Clostridia</taxon>
        <taxon>Candidatus Gallimonas</taxon>
    </lineage>
</organism>
<dbReference type="EMBL" id="DXBS01000043">
    <property type="protein sequence ID" value="HIZ24239.1"/>
    <property type="molecule type" value="Genomic_DNA"/>
</dbReference>
<feature type="transmembrane region" description="Helical" evidence="1">
    <location>
        <begin position="6"/>
        <end position="24"/>
    </location>
</feature>
<dbReference type="AlphaFoldDB" id="A0A9D2IV40"/>
<gene>
    <name evidence="2" type="ORF">H9812_02030</name>
</gene>
<keyword evidence="1" id="KW-0812">Transmembrane</keyword>
<reference evidence="2" key="1">
    <citation type="journal article" date="2021" name="PeerJ">
        <title>Extensive microbial diversity within the chicken gut microbiome revealed by metagenomics and culture.</title>
        <authorList>
            <person name="Gilroy R."/>
            <person name="Ravi A."/>
            <person name="Getino M."/>
            <person name="Pursley I."/>
            <person name="Horton D.L."/>
            <person name="Alikhan N.F."/>
            <person name="Baker D."/>
            <person name="Gharbi K."/>
            <person name="Hall N."/>
            <person name="Watson M."/>
            <person name="Adriaenssens E.M."/>
            <person name="Foster-Nyarko E."/>
            <person name="Jarju S."/>
            <person name="Secka A."/>
            <person name="Antonio M."/>
            <person name="Oren A."/>
            <person name="Chaudhuri R.R."/>
            <person name="La Ragione R."/>
            <person name="Hildebrand F."/>
            <person name="Pallen M.J."/>
        </authorList>
    </citation>
    <scope>NUCLEOTIDE SEQUENCE</scope>
    <source>
        <strain evidence="2">CHK33-5263</strain>
    </source>
</reference>
<sequence>NGFVCWLVWIIIGSVCAVATCFLTKISCSRKILTILYLRQIAEQFVKLDDSPEARQEIFVEKEDEPKVDEQKEAE</sequence>
<evidence type="ECO:0000256" key="1">
    <source>
        <dbReference type="SAM" id="Phobius"/>
    </source>
</evidence>
<accession>A0A9D2IV40</accession>
<protein>
    <submittedName>
        <fullName evidence="2">Uncharacterized protein</fullName>
    </submittedName>
</protein>
<reference evidence="2" key="2">
    <citation type="submission" date="2021-04" db="EMBL/GenBank/DDBJ databases">
        <authorList>
            <person name="Gilroy R."/>
        </authorList>
    </citation>
    <scope>NUCLEOTIDE SEQUENCE</scope>
    <source>
        <strain evidence="2">CHK33-5263</strain>
    </source>
</reference>
<name>A0A9D2IV40_9FIRM</name>
<feature type="non-terminal residue" evidence="2">
    <location>
        <position position="1"/>
    </location>
</feature>
<proteinExistence type="predicted"/>
<keyword evidence="1" id="KW-0472">Membrane</keyword>
<keyword evidence="1" id="KW-1133">Transmembrane helix</keyword>
<evidence type="ECO:0000313" key="3">
    <source>
        <dbReference type="Proteomes" id="UP000824044"/>
    </source>
</evidence>
<dbReference type="Proteomes" id="UP000824044">
    <property type="component" value="Unassembled WGS sequence"/>
</dbReference>
<evidence type="ECO:0000313" key="2">
    <source>
        <dbReference type="EMBL" id="HIZ24239.1"/>
    </source>
</evidence>
<comment type="caution">
    <text evidence="2">The sequence shown here is derived from an EMBL/GenBank/DDBJ whole genome shotgun (WGS) entry which is preliminary data.</text>
</comment>